<proteinExistence type="predicted"/>
<protein>
    <recommendedName>
        <fullName evidence="2">Transposase</fullName>
    </recommendedName>
</protein>
<organism evidence="1">
    <name type="scientific">Sporolactobacillus sp. Y61</name>
    <dbReference type="NCBI Taxonomy" id="3160863"/>
    <lineage>
        <taxon>Bacteria</taxon>
        <taxon>Bacillati</taxon>
        <taxon>Bacillota</taxon>
        <taxon>Bacilli</taxon>
        <taxon>Bacillales</taxon>
        <taxon>Sporolactobacillaceae</taxon>
        <taxon>Sporolactobacillus</taxon>
    </lineage>
</organism>
<accession>A0AAU8IFN8</accession>
<gene>
    <name evidence="1" type="ORF">ABNN70_00545</name>
</gene>
<dbReference type="EMBL" id="CP159510">
    <property type="protein sequence ID" value="XCJ17079.1"/>
    <property type="molecule type" value="Genomic_DNA"/>
</dbReference>
<name>A0AAU8IFN8_9BACL</name>
<dbReference type="RefSeq" id="WP_353948390.1">
    <property type="nucleotide sequence ID" value="NZ_CP159510.1"/>
</dbReference>
<sequence>MSNTVREIFHAPNTKVAQELLNAFLVTCEKKRPAITQLVENACPDVTAGILPKKVGKDNTKKRKRPFPGRFLISEVSGRQRFAGRTIQNQESQFNRFSLI</sequence>
<dbReference type="AlphaFoldDB" id="A0AAU8IFN8"/>
<reference evidence="1" key="1">
    <citation type="submission" date="2024-06" db="EMBL/GenBank/DDBJ databases">
        <authorList>
            <person name="Fan A."/>
            <person name="Zhang F.Y."/>
            <person name="Zhang L."/>
        </authorList>
    </citation>
    <scope>NUCLEOTIDE SEQUENCE</scope>
    <source>
        <strain evidence="1">Y61</strain>
    </source>
</reference>
<evidence type="ECO:0008006" key="2">
    <source>
        <dbReference type="Google" id="ProtNLM"/>
    </source>
</evidence>
<evidence type="ECO:0000313" key="1">
    <source>
        <dbReference type="EMBL" id="XCJ17079.1"/>
    </source>
</evidence>